<dbReference type="InterPro" id="IPR039261">
    <property type="entry name" value="FNR_nucleotide-bd"/>
</dbReference>
<dbReference type="SUPFAM" id="SSF63380">
    <property type="entry name" value="Riboflavin synthase domain-like"/>
    <property type="match status" value="1"/>
</dbReference>
<dbReference type="EMBL" id="JACWUN010000001">
    <property type="protein sequence ID" value="MBD1399176.1"/>
    <property type="molecule type" value="Genomic_DNA"/>
</dbReference>
<feature type="domain" description="FAD-binding FR-type" evidence="14">
    <location>
        <begin position="1"/>
        <end position="110"/>
    </location>
</feature>
<evidence type="ECO:0000259" key="14">
    <source>
        <dbReference type="PROSITE" id="PS51384"/>
    </source>
</evidence>
<sequence length="291" mass="31518">MKNHKTIVLSNQEVSPGYFRMRILAPDYTRLARPGQFVMFRVQRALLPLLRRPFGIFRAGFMPADCDTMPPKEFIEIIYKVVGSGTEIMQGLHYGDPVELLGPLGSGFDLNLTSGDSILVGGGIGLVPLYMLAESIAEPSRAEVLIGGRCRDDIITVTEFERLGVRTFVSTEDGSLGDRGLVTKVLEQRMEQKPQAKVFACGPMPMIRAVEKICRDKGVHLQVSMEELMACGVGACLGCVVKGEGHTTEKPSYLCTCTVGPVFNASDLAWDDHQSASDVAGGDGCECGAKP</sequence>
<evidence type="ECO:0000256" key="4">
    <source>
        <dbReference type="ARBA" id="ARBA00022714"/>
    </source>
</evidence>
<dbReference type="GO" id="GO:0016491">
    <property type="term" value="F:oxidoreductase activity"/>
    <property type="evidence" value="ECO:0007669"/>
    <property type="project" value="InterPro"/>
</dbReference>
<keyword evidence="2 11" id="KW-0813">Transport</keyword>
<evidence type="ECO:0000256" key="2">
    <source>
        <dbReference type="ARBA" id="ARBA00022448"/>
    </source>
</evidence>
<feature type="binding site" evidence="11 13">
    <location>
        <position position="239"/>
    </location>
    <ligand>
        <name>[2Fe-2S] cluster</name>
        <dbReference type="ChEBI" id="CHEBI:190135"/>
    </ligand>
</feature>
<dbReference type="GO" id="GO:0046872">
    <property type="term" value="F:metal ion binding"/>
    <property type="evidence" value="ECO:0007669"/>
    <property type="project" value="UniProtKB-KW"/>
</dbReference>
<evidence type="ECO:0000256" key="9">
    <source>
        <dbReference type="ARBA" id="ARBA00023004"/>
    </source>
</evidence>
<evidence type="ECO:0000256" key="10">
    <source>
        <dbReference type="ARBA" id="ARBA00023014"/>
    </source>
</evidence>
<dbReference type="SUPFAM" id="SSF52343">
    <property type="entry name" value="Ferredoxin reductase-like, C-terminal NADP-linked domain"/>
    <property type="match status" value="1"/>
</dbReference>
<organism evidence="15 16">
    <name type="scientific">Pelovirga terrestris</name>
    <dbReference type="NCBI Taxonomy" id="2771352"/>
    <lineage>
        <taxon>Bacteria</taxon>
        <taxon>Pseudomonadati</taxon>
        <taxon>Thermodesulfobacteriota</taxon>
        <taxon>Desulfuromonadia</taxon>
        <taxon>Geobacterales</taxon>
        <taxon>Geobacteraceae</taxon>
        <taxon>Pelovirga</taxon>
    </lineage>
</organism>
<evidence type="ECO:0000313" key="15">
    <source>
        <dbReference type="EMBL" id="MBD1399176.1"/>
    </source>
</evidence>
<evidence type="ECO:0000256" key="5">
    <source>
        <dbReference type="ARBA" id="ARBA00022723"/>
    </source>
</evidence>
<evidence type="ECO:0000256" key="6">
    <source>
        <dbReference type="ARBA" id="ARBA00022827"/>
    </source>
</evidence>
<dbReference type="InterPro" id="IPR017927">
    <property type="entry name" value="FAD-bd_FR_type"/>
</dbReference>
<keyword evidence="8 11" id="KW-0249">Electron transport</keyword>
<dbReference type="PANTHER" id="PTHR43513:SF3">
    <property type="entry name" value="DIHYDROOROTATE DEHYDROGENASE B (NAD(+)), ELECTRON TRANSFER SUBUNIT-RELATED"/>
    <property type="match status" value="1"/>
</dbReference>
<keyword evidence="4 11" id="KW-0001">2Fe-2S</keyword>
<dbReference type="GO" id="GO:0050660">
    <property type="term" value="F:flavin adenine dinucleotide binding"/>
    <property type="evidence" value="ECO:0007669"/>
    <property type="project" value="InterPro"/>
</dbReference>
<dbReference type="InterPro" id="IPR037117">
    <property type="entry name" value="Dihydroorotate_DH_ele_sf"/>
</dbReference>
<evidence type="ECO:0000256" key="8">
    <source>
        <dbReference type="ARBA" id="ARBA00022982"/>
    </source>
</evidence>
<dbReference type="GO" id="GO:0044205">
    <property type="term" value="P:'de novo' UMP biosynthetic process"/>
    <property type="evidence" value="ECO:0007669"/>
    <property type="project" value="UniProtKB-UniRule"/>
</dbReference>
<dbReference type="CDD" id="cd06218">
    <property type="entry name" value="DHOD_e_trans"/>
    <property type="match status" value="1"/>
</dbReference>
<dbReference type="Pfam" id="PF00175">
    <property type="entry name" value="NAD_binding_1"/>
    <property type="match status" value="1"/>
</dbReference>
<dbReference type="Proteomes" id="UP000632828">
    <property type="component" value="Unassembled WGS sequence"/>
</dbReference>
<accession>A0A8J6QN27</accession>
<dbReference type="Gene3D" id="3.40.50.80">
    <property type="entry name" value="Nucleotide-binding domain of ferredoxin-NADP reductase (FNR) module"/>
    <property type="match status" value="1"/>
</dbReference>
<keyword evidence="16" id="KW-1185">Reference proteome</keyword>
<keyword evidence="9 11" id="KW-0408">Iron</keyword>
<feature type="binding site" evidence="11 12">
    <location>
        <begin position="85"/>
        <end position="86"/>
    </location>
    <ligand>
        <name>FAD</name>
        <dbReference type="ChEBI" id="CHEBI:57692"/>
    </ligand>
</feature>
<evidence type="ECO:0000313" key="16">
    <source>
        <dbReference type="Proteomes" id="UP000632828"/>
    </source>
</evidence>
<protein>
    <recommendedName>
        <fullName evidence="11">Dihydroorotate dehydrogenase B (NAD(+)), electron transfer subunit</fullName>
    </recommendedName>
    <alternativeName>
        <fullName evidence="11">Dihydroorotate oxidase B, electron transfer subunit</fullName>
    </alternativeName>
</protein>
<evidence type="ECO:0000256" key="11">
    <source>
        <dbReference type="HAMAP-Rule" id="MF_01211"/>
    </source>
</evidence>
<dbReference type="Gene3D" id="2.40.30.10">
    <property type="entry name" value="Translation factors"/>
    <property type="match status" value="1"/>
</dbReference>
<evidence type="ECO:0000256" key="12">
    <source>
        <dbReference type="PIRSR" id="PIRSR006816-1"/>
    </source>
</evidence>
<comment type="cofactor">
    <cofactor evidence="11">
        <name>[2Fe-2S] cluster</name>
        <dbReference type="ChEBI" id="CHEBI:190135"/>
    </cofactor>
    <text evidence="11">Binds 1 [2Fe-2S] cluster per subunit.</text>
</comment>
<dbReference type="InterPro" id="IPR001433">
    <property type="entry name" value="OxRdtase_FAD/NAD-bd"/>
</dbReference>
<dbReference type="GO" id="GO:0051537">
    <property type="term" value="F:2 iron, 2 sulfur cluster binding"/>
    <property type="evidence" value="ECO:0007669"/>
    <property type="project" value="UniProtKB-KW"/>
</dbReference>
<feature type="binding site" evidence="11 13">
    <location>
        <position position="231"/>
    </location>
    <ligand>
        <name>[2Fe-2S] cluster</name>
        <dbReference type="ChEBI" id="CHEBI:190135"/>
    </ligand>
</feature>
<name>A0A8J6QN27_9BACT</name>
<evidence type="ECO:0000256" key="3">
    <source>
        <dbReference type="ARBA" id="ARBA00022630"/>
    </source>
</evidence>
<dbReference type="PROSITE" id="PS51384">
    <property type="entry name" value="FAD_FR"/>
    <property type="match status" value="1"/>
</dbReference>
<comment type="similarity">
    <text evidence="1 11">Belongs to the PyrK family.</text>
</comment>
<keyword evidence="6 11" id="KW-0274">FAD</keyword>
<dbReference type="RefSeq" id="WP_191153451.1">
    <property type="nucleotide sequence ID" value="NZ_JACWUN010000001.1"/>
</dbReference>
<comment type="function">
    <text evidence="11">Responsible for channeling the electrons from the oxidation of dihydroorotate from the FMN redox center in the PyrD type B subunit to the ultimate electron acceptor NAD(+).</text>
</comment>
<comment type="subunit">
    <text evidence="11">Heterotetramer of 2 PyrK and 2 PyrD type B subunits.</text>
</comment>
<comment type="caution">
    <text evidence="15">The sequence shown here is derived from an EMBL/GenBank/DDBJ whole genome shotgun (WGS) entry which is preliminary data.</text>
</comment>
<dbReference type="InterPro" id="IPR017938">
    <property type="entry name" value="Riboflavin_synthase-like_b-brl"/>
</dbReference>
<evidence type="ECO:0000256" key="7">
    <source>
        <dbReference type="ARBA" id="ARBA00022975"/>
    </source>
</evidence>
<keyword evidence="5 11" id="KW-0479">Metal-binding</keyword>
<dbReference type="Gene3D" id="2.10.240.10">
    <property type="entry name" value="Dihydroorotate dehydrogenase, electron transfer subunit"/>
    <property type="match status" value="1"/>
</dbReference>
<keyword evidence="10 11" id="KW-0411">Iron-sulfur</keyword>
<dbReference type="HAMAP" id="MF_01211">
    <property type="entry name" value="DHODB_Fe_S_bind"/>
    <property type="match status" value="1"/>
</dbReference>
<dbReference type="Pfam" id="PF10418">
    <property type="entry name" value="DHODB_Fe-S_bind"/>
    <property type="match status" value="1"/>
</dbReference>
<dbReference type="InterPro" id="IPR012165">
    <property type="entry name" value="Cyt_c3_hydrogenase_gsu"/>
</dbReference>
<feature type="binding site" evidence="11 13">
    <location>
        <position position="257"/>
    </location>
    <ligand>
        <name>[2Fe-2S] cluster</name>
        <dbReference type="ChEBI" id="CHEBI:190135"/>
    </ligand>
</feature>
<dbReference type="PIRSF" id="PIRSF006816">
    <property type="entry name" value="Cyc3_hyd_g"/>
    <property type="match status" value="1"/>
</dbReference>
<comment type="cofactor">
    <cofactor evidence="13">
        <name>[2Fe-2S] cluster</name>
        <dbReference type="ChEBI" id="CHEBI:190135"/>
    </cofactor>
    <text evidence="13">Binds 1 [2Fe-2S] cluster per subunit.</text>
</comment>
<evidence type="ECO:0000256" key="13">
    <source>
        <dbReference type="PIRSR" id="PIRSR006816-2"/>
    </source>
</evidence>
<keyword evidence="3 11" id="KW-0285">Flavoprotein</keyword>
<feature type="binding site" evidence="11 13">
    <location>
        <position position="236"/>
    </location>
    <ligand>
        <name>[2Fe-2S] cluster</name>
        <dbReference type="ChEBI" id="CHEBI:190135"/>
    </ligand>
</feature>
<dbReference type="GO" id="GO:0009055">
    <property type="term" value="F:electron transfer activity"/>
    <property type="evidence" value="ECO:0007669"/>
    <property type="project" value="UniProtKB-UniRule"/>
</dbReference>
<comment type="caution">
    <text evidence="11">Lacks conserved residue(s) required for the propagation of feature annotation.</text>
</comment>
<dbReference type="InterPro" id="IPR050353">
    <property type="entry name" value="PyrK_electron_transfer"/>
</dbReference>
<comment type="cofactor">
    <cofactor evidence="11 12">
        <name>FAD</name>
        <dbReference type="ChEBI" id="CHEBI:57692"/>
    </cofactor>
    <text evidence="11 12">Binds 1 FAD per subunit.</text>
</comment>
<gene>
    <name evidence="11" type="primary">pyrK</name>
    <name evidence="15" type="ORF">ICT70_00655</name>
</gene>
<proteinExistence type="inferred from homology"/>
<reference evidence="15" key="1">
    <citation type="submission" date="2020-09" db="EMBL/GenBank/DDBJ databases">
        <title>Pelobacter alkaliphilus sp. nov., a novel anaerobic arsenate-reducing bacterium from terrestrial mud volcano.</title>
        <authorList>
            <person name="Khomyakova M.A."/>
            <person name="Merkel A.Y."/>
            <person name="Slobodkin A.I."/>
        </authorList>
    </citation>
    <scope>NUCLEOTIDE SEQUENCE</scope>
    <source>
        <strain evidence="15">M08fum</strain>
    </source>
</reference>
<dbReference type="InterPro" id="IPR019480">
    <property type="entry name" value="Dihydroorotate_DH_Fe-S-bd"/>
</dbReference>
<evidence type="ECO:0000256" key="1">
    <source>
        <dbReference type="ARBA" id="ARBA00006422"/>
    </source>
</evidence>
<dbReference type="AlphaFoldDB" id="A0A8J6QN27"/>
<dbReference type="PANTHER" id="PTHR43513">
    <property type="entry name" value="DIHYDROOROTATE DEHYDROGENASE B (NAD(+)), ELECTRON TRANSFER SUBUNIT"/>
    <property type="match status" value="1"/>
</dbReference>
<dbReference type="InterPro" id="IPR023455">
    <property type="entry name" value="Dihydroorotate_DHASE_ETsu"/>
</dbReference>
<comment type="pathway">
    <text evidence="11">Pyrimidine metabolism; UMP biosynthesis via de novo pathway; orotate from (S)-dihydroorotate (NAD(+) route): step 1/1.</text>
</comment>
<dbReference type="UniPathway" id="UPA00070">
    <property type="reaction ID" value="UER00945"/>
</dbReference>
<keyword evidence="7 11" id="KW-0665">Pyrimidine biosynthesis</keyword>